<dbReference type="Proteomes" id="UP001165064">
    <property type="component" value="Unassembled WGS sequence"/>
</dbReference>
<evidence type="ECO:0000313" key="2">
    <source>
        <dbReference type="Proteomes" id="UP001165064"/>
    </source>
</evidence>
<evidence type="ECO:0000313" key="1">
    <source>
        <dbReference type="EMBL" id="GME78807.1"/>
    </source>
</evidence>
<name>A0ACB5T0T3_AMBMO</name>
<protein>
    <submittedName>
        <fullName evidence="1">Unnamed protein product</fullName>
    </submittedName>
</protein>
<sequence length="130" mass="15231">MHGFKELHHIIIDDWANLSDASKLVYIKTTRLNNMFTIVNGGTPESTRLELFMEDILHVIVKFFRYIDLDDLQLEFQHYQPSQRGLFPDPETGTDFFVGSIMELIMDDRSCNFLLPLQIYEFQKSDILLA</sequence>
<gene>
    <name evidence="1" type="ORF">Amon02_000361400</name>
</gene>
<accession>A0ACB5T0T3</accession>
<proteinExistence type="predicted"/>
<organism evidence="1 2">
    <name type="scientific">Ambrosiozyma monospora</name>
    <name type="common">Yeast</name>
    <name type="synonym">Endomycopsis monosporus</name>
    <dbReference type="NCBI Taxonomy" id="43982"/>
    <lineage>
        <taxon>Eukaryota</taxon>
        <taxon>Fungi</taxon>
        <taxon>Dikarya</taxon>
        <taxon>Ascomycota</taxon>
        <taxon>Saccharomycotina</taxon>
        <taxon>Pichiomycetes</taxon>
        <taxon>Pichiales</taxon>
        <taxon>Pichiaceae</taxon>
        <taxon>Ambrosiozyma</taxon>
    </lineage>
</organism>
<keyword evidence="2" id="KW-1185">Reference proteome</keyword>
<dbReference type="EMBL" id="BSXS01002333">
    <property type="protein sequence ID" value="GME78807.1"/>
    <property type="molecule type" value="Genomic_DNA"/>
</dbReference>
<comment type="caution">
    <text evidence="1">The sequence shown here is derived from an EMBL/GenBank/DDBJ whole genome shotgun (WGS) entry which is preliminary data.</text>
</comment>
<reference evidence="1" key="1">
    <citation type="submission" date="2023-04" db="EMBL/GenBank/DDBJ databases">
        <title>Ambrosiozyma monospora NBRC 10751.</title>
        <authorList>
            <person name="Ichikawa N."/>
            <person name="Sato H."/>
            <person name="Tonouchi N."/>
        </authorList>
    </citation>
    <scope>NUCLEOTIDE SEQUENCE</scope>
    <source>
        <strain evidence="1">NBRC 10751</strain>
    </source>
</reference>